<evidence type="ECO:0000259" key="4">
    <source>
        <dbReference type="PROSITE" id="PS50850"/>
    </source>
</evidence>
<feature type="transmembrane region" description="Helical" evidence="3">
    <location>
        <begin position="360"/>
        <end position="381"/>
    </location>
</feature>
<keyword evidence="5" id="KW-1185">Reference proteome</keyword>
<dbReference type="Gene3D" id="1.20.1250.20">
    <property type="entry name" value="MFS general substrate transporter like domains"/>
    <property type="match status" value="2"/>
</dbReference>
<feature type="transmembrane region" description="Helical" evidence="3">
    <location>
        <begin position="301"/>
        <end position="321"/>
    </location>
</feature>
<feature type="transmembrane region" description="Helical" evidence="3">
    <location>
        <begin position="261"/>
        <end position="281"/>
    </location>
</feature>
<keyword evidence="3" id="KW-1133">Transmembrane helix</keyword>
<dbReference type="AlphaFoldDB" id="A0A7E4ZWQ7"/>
<evidence type="ECO:0000313" key="5">
    <source>
        <dbReference type="Proteomes" id="UP000492821"/>
    </source>
</evidence>
<feature type="domain" description="Major facilitator superfamily (MFS) profile" evidence="4">
    <location>
        <begin position="15"/>
        <end position="452"/>
    </location>
</feature>
<dbReference type="PANTHER" id="PTHR45757">
    <property type="entry name" value="PROTEIN CBG23364-RELATED"/>
    <property type="match status" value="1"/>
</dbReference>
<dbReference type="Pfam" id="PF07690">
    <property type="entry name" value="MFS_1"/>
    <property type="match status" value="1"/>
</dbReference>
<dbReference type="Proteomes" id="UP000492821">
    <property type="component" value="Unassembled WGS sequence"/>
</dbReference>
<reference evidence="6" key="2">
    <citation type="submission" date="2020-10" db="UniProtKB">
        <authorList>
            <consortium name="WormBaseParasite"/>
        </authorList>
    </citation>
    <scope>IDENTIFICATION</scope>
</reference>
<feature type="transmembrane region" description="Helical" evidence="3">
    <location>
        <begin position="12"/>
        <end position="33"/>
    </location>
</feature>
<dbReference type="GO" id="GO:0016020">
    <property type="term" value="C:membrane"/>
    <property type="evidence" value="ECO:0007669"/>
    <property type="project" value="UniProtKB-SubCell"/>
</dbReference>
<dbReference type="SUPFAM" id="SSF103473">
    <property type="entry name" value="MFS general substrate transporter"/>
    <property type="match status" value="1"/>
</dbReference>
<dbReference type="PANTHER" id="PTHR45757:SF11">
    <property type="entry name" value="MAJOR FACILITATOR SUPERFAMILY (MFS) PROFILE DOMAIN-CONTAINING PROTEIN"/>
    <property type="match status" value="1"/>
</dbReference>
<dbReference type="GO" id="GO:0022857">
    <property type="term" value="F:transmembrane transporter activity"/>
    <property type="evidence" value="ECO:0007669"/>
    <property type="project" value="InterPro"/>
</dbReference>
<feature type="transmembrane region" description="Helical" evidence="3">
    <location>
        <begin position="333"/>
        <end position="354"/>
    </location>
</feature>
<feature type="transmembrane region" description="Helical" evidence="3">
    <location>
        <begin position="83"/>
        <end position="102"/>
    </location>
</feature>
<evidence type="ECO:0000256" key="2">
    <source>
        <dbReference type="SAM" id="MobiDB-lite"/>
    </source>
</evidence>
<keyword evidence="3" id="KW-0472">Membrane</keyword>
<sequence>MAEAGIYCCHLTRFIVLALTTACMTMVISNSLAMNFTVICMWKDGPAGIRLNSTNGVNSLDLNSTLSSAVREPMFSKSQQSTLFSAIAIGNILGTLPLTFLLNNWGIRYTFTLYGLISAFSTLFVPVLVDVNFWLIVFMRILQGFALAVSFPSLGAVVSSWGPMKSSGTYICLISCHFQLGALVAMLIPGELCTSSYGWPAVYYGFGIATLALFAPFFIYFRDSPHIHRNVSSKELNTISLGKPTSTEKQPVPYSKIIKDLAFIGICVSNIGGGLGVQLMFQYGPIYLNKVLGFDPKATGMAAAVPYAICIVVKVIIGPLSDMMTCGSERTKIIIFNTISQLPMAICFVTMALAGNDMVWLIQIAYSLVNACAGLSAVGVTKSIQLIARQHSHFIMTVMSFIVSVIILILPYAVMFIAPDNTRSQWAIIFLGSAGLITFTTMFFNFTAQAETRPWAEHSDKRTVSIRMRRHQSQTSSQPNEKHKIYP</sequence>
<evidence type="ECO:0000256" key="1">
    <source>
        <dbReference type="ARBA" id="ARBA00004141"/>
    </source>
</evidence>
<evidence type="ECO:0000256" key="3">
    <source>
        <dbReference type="SAM" id="Phobius"/>
    </source>
</evidence>
<organism evidence="5 6">
    <name type="scientific">Panagrellus redivivus</name>
    <name type="common">Microworm</name>
    <dbReference type="NCBI Taxonomy" id="6233"/>
    <lineage>
        <taxon>Eukaryota</taxon>
        <taxon>Metazoa</taxon>
        <taxon>Ecdysozoa</taxon>
        <taxon>Nematoda</taxon>
        <taxon>Chromadorea</taxon>
        <taxon>Rhabditida</taxon>
        <taxon>Tylenchina</taxon>
        <taxon>Panagrolaimomorpha</taxon>
        <taxon>Panagrolaimoidea</taxon>
        <taxon>Panagrolaimidae</taxon>
        <taxon>Panagrellus</taxon>
    </lineage>
</organism>
<dbReference type="InterPro" id="IPR036259">
    <property type="entry name" value="MFS_trans_sf"/>
</dbReference>
<protein>
    <submittedName>
        <fullName evidence="6">MFS domain-containing protein</fullName>
    </submittedName>
</protein>
<feature type="transmembrane region" description="Helical" evidence="3">
    <location>
        <begin position="135"/>
        <end position="158"/>
    </location>
</feature>
<feature type="transmembrane region" description="Helical" evidence="3">
    <location>
        <begin position="201"/>
        <end position="221"/>
    </location>
</feature>
<feature type="transmembrane region" description="Helical" evidence="3">
    <location>
        <begin position="170"/>
        <end position="189"/>
    </location>
</feature>
<feature type="region of interest" description="Disordered" evidence="2">
    <location>
        <begin position="457"/>
        <end position="487"/>
    </location>
</feature>
<feature type="transmembrane region" description="Helical" evidence="3">
    <location>
        <begin position="109"/>
        <end position="129"/>
    </location>
</feature>
<reference evidence="5" key="1">
    <citation type="journal article" date="2013" name="Genetics">
        <title>The draft genome and transcriptome of Panagrellus redivivus are shaped by the harsh demands of a free-living lifestyle.</title>
        <authorList>
            <person name="Srinivasan J."/>
            <person name="Dillman A.R."/>
            <person name="Macchietto M.G."/>
            <person name="Heikkinen L."/>
            <person name="Lakso M."/>
            <person name="Fracchia K.M."/>
            <person name="Antoshechkin I."/>
            <person name="Mortazavi A."/>
            <person name="Wong G."/>
            <person name="Sternberg P.W."/>
        </authorList>
    </citation>
    <scope>NUCLEOTIDE SEQUENCE [LARGE SCALE GENOMIC DNA]</scope>
    <source>
        <strain evidence="5">MT8872</strain>
    </source>
</reference>
<dbReference type="WBParaSite" id="Pan_g22249.t1">
    <property type="protein sequence ID" value="Pan_g22249.t1"/>
    <property type="gene ID" value="Pan_g22249"/>
</dbReference>
<comment type="subcellular location">
    <subcellularLocation>
        <location evidence="1">Membrane</location>
        <topology evidence="1">Multi-pass membrane protein</topology>
    </subcellularLocation>
</comment>
<feature type="transmembrane region" description="Helical" evidence="3">
    <location>
        <begin position="426"/>
        <end position="446"/>
    </location>
</feature>
<keyword evidence="3" id="KW-0812">Transmembrane</keyword>
<proteinExistence type="predicted"/>
<accession>A0A7E4ZWQ7</accession>
<feature type="transmembrane region" description="Helical" evidence="3">
    <location>
        <begin position="393"/>
        <end position="414"/>
    </location>
</feature>
<dbReference type="InterPro" id="IPR020846">
    <property type="entry name" value="MFS_dom"/>
</dbReference>
<name>A0A7E4ZWQ7_PANRE</name>
<dbReference type="PROSITE" id="PS50850">
    <property type="entry name" value="MFS"/>
    <property type="match status" value="1"/>
</dbReference>
<evidence type="ECO:0000313" key="6">
    <source>
        <dbReference type="WBParaSite" id="Pan_g22249.t1"/>
    </source>
</evidence>
<dbReference type="InterPro" id="IPR011701">
    <property type="entry name" value="MFS"/>
</dbReference>